<feature type="modified residue" description="4-aspartylphosphate" evidence="8">
    <location>
        <position position="56"/>
    </location>
</feature>
<dbReference type="PANTHER" id="PTHR48111">
    <property type="entry name" value="REGULATOR OF RPOS"/>
    <property type="match status" value="1"/>
</dbReference>
<dbReference type="CDD" id="cd17620">
    <property type="entry name" value="REC_OmpR_KdpE-like"/>
    <property type="match status" value="1"/>
</dbReference>
<evidence type="ECO:0000313" key="12">
    <source>
        <dbReference type="EMBL" id="SPQ01496.1"/>
    </source>
</evidence>
<dbReference type="OrthoDB" id="9802426at2"/>
<evidence type="ECO:0000256" key="1">
    <source>
        <dbReference type="ARBA" id="ARBA00004496"/>
    </source>
</evidence>
<dbReference type="Pfam" id="PF00072">
    <property type="entry name" value="Response_reg"/>
    <property type="match status" value="1"/>
</dbReference>
<dbReference type="SUPFAM" id="SSF52172">
    <property type="entry name" value="CheY-like"/>
    <property type="match status" value="1"/>
</dbReference>
<dbReference type="SMART" id="SM00862">
    <property type="entry name" value="Trans_reg_C"/>
    <property type="match status" value="1"/>
</dbReference>
<dbReference type="GO" id="GO:0032993">
    <property type="term" value="C:protein-DNA complex"/>
    <property type="evidence" value="ECO:0007669"/>
    <property type="project" value="TreeGrafter"/>
</dbReference>
<dbReference type="CDD" id="cd00383">
    <property type="entry name" value="trans_reg_C"/>
    <property type="match status" value="1"/>
</dbReference>
<dbReference type="AlphaFoldDB" id="A0A2U3QJA7"/>
<dbReference type="PANTHER" id="PTHR48111:SF50">
    <property type="entry name" value="KDP OPERON TRANSCRIPTIONAL REGULATORY PROTEIN KDPE"/>
    <property type="match status" value="1"/>
</dbReference>
<dbReference type="InterPro" id="IPR039420">
    <property type="entry name" value="WalR-like"/>
</dbReference>
<evidence type="ECO:0000256" key="5">
    <source>
        <dbReference type="ARBA" id="ARBA00023015"/>
    </source>
</evidence>
<proteinExistence type="predicted"/>
<keyword evidence="4" id="KW-0902">Two-component regulatory system</keyword>
<evidence type="ECO:0000259" key="10">
    <source>
        <dbReference type="PROSITE" id="PS50110"/>
    </source>
</evidence>
<organism evidence="12 13">
    <name type="scientific">Candidatus Sulfobium mesophilum</name>
    <dbReference type="NCBI Taxonomy" id="2016548"/>
    <lineage>
        <taxon>Bacteria</taxon>
        <taxon>Pseudomonadati</taxon>
        <taxon>Nitrospirota</taxon>
        <taxon>Nitrospiria</taxon>
        <taxon>Nitrospirales</taxon>
        <taxon>Nitrospiraceae</taxon>
        <taxon>Candidatus Sulfobium</taxon>
    </lineage>
</organism>
<dbReference type="Gene3D" id="3.40.50.2300">
    <property type="match status" value="1"/>
</dbReference>
<dbReference type="InterPro" id="IPR011006">
    <property type="entry name" value="CheY-like_superfamily"/>
</dbReference>
<evidence type="ECO:0000256" key="9">
    <source>
        <dbReference type="PROSITE-ProRule" id="PRU01091"/>
    </source>
</evidence>
<keyword evidence="13" id="KW-1185">Reference proteome</keyword>
<dbReference type="InterPro" id="IPR001789">
    <property type="entry name" value="Sig_transdc_resp-reg_receiver"/>
</dbReference>
<dbReference type="GO" id="GO:0000987">
    <property type="term" value="F:cis-regulatory region sequence-specific DNA binding"/>
    <property type="evidence" value="ECO:0007669"/>
    <property type="project" value="UniProtKB-ARBA"/>
</dbReference>
<dbReference type="GO" id="GO:0005829">
    <property type="term" value="C:cytosol"/>
    <property type="evidence" value="ECO:0007669"/>
    <property type="project" value="TreeGrafter"/>
</dbReference>
<dbReference type="FunFam" id="3.40.50.2300:FF:000021">
    <property type="entry name" value="Two-component system response regulator KdpE"/>
    <property type="match status" value="1"/>
</dbReference>
<dbReference type="Gene3D" id="6.10.250.690">
    <property type="match status" value="1"/>
</dbReference>
<dbReference type="GO" id="GO:0045893">
    <property type="term" value="P:positive regulation of DNA-templated transcription"/>
    <property type="evidence" value="ECO:0007669"/>
    <property type="project" value="UniProtKB-ARBA"/>
</dbReference>
<dbReference type="PROSITE" id="PS51755">
    <property type="entry name" value="OMPR_PHOB"/>
    <property type="match status" value="1"/>
</dbReference>
<name>A0A2U3QJA7_9BACT</name>
<keyword evidence="2" id="KW-0963">Cytoplasm</keyword>
<reference evidence="13" key="1">
    <citation type="submission" date="2018-03" db="EMBL/GenBank/DDBJ databases">
        <authorList>
            <person name="Zecchin S."/>
        </authorList>
    </citation>
    <scope>NUCLEOTIDE SEQUENCE [LARGE SCALE GENOMIC DNA]</scope>
</reference>
<keyword evidence="7" id="KW-0804">Transcription</keyword>
<feature type="domain" description="OmpR/PhoB-type" evidence="11">
    <location>
        <begin position="132"/>
        <end position="231"/>
    </location>
</feature>
<evidence type="ECO:0000256" key="4">
    <source>
        <dbReference type="ARBA" id="ARBA00023012"/>
    </source>
</evidence>
<dbReference type="SMART" id="SM00448">
    <property type="entry name" value="REC"/>
    <property type="match status" value="1"/>
</dbReference>
<dbReference type="InterPro" id="IPR001867">
    <property type="entry name" value="OmpR/PhoB-type_DNA-bd"/>
</dbReference>
<evidence type="ECO:0000256" key="2">
    <source>
        <dbReference type="ARBA" id="ARBA00022490"/>
    </source>
</evidence>
<evidence type="ECO:0000259" key="11">
    <source>
        <dbReference type="PROSITE" id="PS51755"/>
    </source>
</evidence>
<dbReference type="Gene3D" id="1.10.10.10">
    <property type="entry name" value="Winged helix-like DNA-binding domain superfamily/Winged helix DNA-binding domain"/>
    <property type="match status" value="1"/>
</dbReference>
<dbReference type="EMBL" id="OUUY01000106">
    <property type="protein sequence ID" value="SPQ01496.1"/>
    <property type="molecule type" value="Genomic_DNA"/>
</dbReference>
<comment type="subcellular location">
    <subcellularLocation>
        <location evidence="1">Cytoplasm</location>
    </subcellularLocation>
</comment>
<feature type="DNA-binding region" description="OmpR/PhoB-type" evidence="9">
    <location>
        <begin position="132"/>
        <end position="231"/>
    </location>
</feature>
<dbReference type="GO" id="GO:0000156">
    <property type="term" value="F:phosphorelay response regulator activity"/>
    <property type="evidence" value="ECO:0007669"/>
    <property type="project" value="TreeGrafter"/>
</dbReference>
<dbReference type="Pfam" id="PF00486">
    <property type="entry name" value="Trans_reg_C"/>
    <property type="match status" value="1"/>
</dbReference>
<evidence type="ECO:0000256" key="3">
    <source>
        <dbReference type="ARBA" id="ARBA00022553"/>
    </source>
</evidence>
<protein>
    <submittedName>
        <fullName evidence="12">DNA-binding response regulator in two-component regulatory system with KdpD</fullName>
    </submittedName>
</protein>
<dbReference type="GO" id="GO:0042802">
    <property type="term" value="F:identical protein binding"/>
    <property type="evidence" value="ECO:0007669"/>
    <property type="project" value="UniProtKB-ARBA"/>
</dbReference>
<keyword evidence="3 8" id="KW-0597">Phosphoprotein</keyword>
<feature type="domain" description="Response regulatory" evidence="10">
    <location>
        <begin position="7"/>
        <end position="120"/>
    </location>
</feature>
<keyword evidence="5" id="KW-0805">Transcription regulation</keyword>
<dbReference type="Proteomes" id="UP000245125">
    <property type="component" value="Unassembled WGS sequence"/>
</dbReference>
<keyword evidence="6 9" id="KW-0238">DNA-binding</keyword>
<evidence type="ECO:0000256" key="6">
    <source>
        <dbReference type="ARBA" id="ARBA00023125"/>
    </source>
</evidence>
<accession>A0A2U3QJA7</accession>
<gene>
    <name evidence="12" type="primary">kdpE</name>
    <name evidence="12" type="ORF">NBG4_580005</name>
</gene>
<sequence length="233" mass="26594">MTEPKASILLIDDEPQMRRFLRVTLQGHGYRLYETSSGQEGLVEGTTRNPDVVLLDLGLPDMDGIEVTKRFREWSNVPIIVISAREQEEDKVEALDAGADDYLTKPFGAEELLARIRVALRHRTLRAAGQNDPLFVIDDLRVDLAARQVFIKDEEIHLTPTEYRLLSTLVRHAGKVVTHTLLLKEVWGPVYTDQQQYLHVHMAQLRKKLESDPARPRLLINEPGVGYRLKLNV</sequence>
<dbReference type="InterPro" id="IPR036388">
    <property type="entry name" value="WH-like_DNA-bd_sf"/>
</dbReference>
<dbReference type="PROSITE" id="PS50110">
    <property type="entry name" value="RESPONSE_REGULATORY"/>
    <property type="match status" value="1"/>
</dbReference>
<evidence type="ECO:0000313" key="13">
    <source>
        <dbReference type="Proteomes" id="UP000245125"/>
    </source>
</evidence>
<evidence type="ECO:0000256" key="7">
    <source>
        <dbReference type="ARBA" id="ARBA00023163"/>
    </source>
</evidence>
<dbReference type="FunFam" id="1.10.10.10:FF:000210">
    <property type="entry name" value="Winged-helix transcriptional response regulator KdpE"/>
    <property type="match status" value="1"/>
</dbReference>
<evidence type="ECO:0000256" key="8">
    <source>
        <dbReference type="PROSITE-ProRule" id="PRU00169"/>
    </source>
</evidence>